<gene>
    <name evidence="1" type="ORF">SLEP1_g52430</name>
</gene>
<organism evidence="1 2">
    <name type="scientific">Rubroshorea leprosula</name>
    <dbReference type="NCBI Taxonomy" id="152421"/>
    <lineage>
        <taxon>Eukaryota</taxon>
        <taxon>Viridiplantae</taxon>
        <taxon>Streptophyta</taxon>
        <taxon>Embryophyta</taxon>
        <taxon>Tracheophyta</taxon>
        <taxon>Spermatophyta</taxon>
        <taxon>Magnoliopsida</taxon>
        <taxon>eudicotyledons</taxon>
        <taxon>Gunneridae</taxon>
        <taxon>Pentapetalae</taxon>
        <taxon>rosids</taxon>
        <taxon>malvids</taxon>
        <taxon>Malvales</taxon>
        <taxon>Dipterocarpaceae</taxon>
        <taxon>Rubroshorea</taxon>
    </lineage>
</organism>
<proteinExistence type="predicted"/>
<dbReference type="AlphaFoldDB" id="A0AAV5M680"/>
<protein>
    <submittedName>
        <fullName evidence="1">Uncharacterized protein</fullName>
    </submittedName>
</protein>
<comment type="caution">
    <text evidence="1">The sequence shown here is derived from an EMBL/GenBank/DDBJ whole genome shotgun (WGS) entry which is preliminary data.</text>
</comment>
<dbReference type="EMBL" id="BPVZ01000193">
    <property type="protein sequence ID" value="GKV45325.1"/>
    <property type="molecule type" value="Genomic_DNA"/>
</dbReference>
<sequence length="40" mass="4164">MAHLGHSMALGTTLFMTPPAGLSLILHGDIIGDSFPKDLS</sequence>
<reference evidence="1 2" key="1">
    <citation type="journal article" date="2021" name="Commun. Biol.">
        <title>The genome of Shorea leprosula (Dipterocarpaceae) highlights the ecological relevance of drought in aseasonal tropical rainforests.</title>
        <authorList>
            <person name="Ng K.K.S."/>
            <person name="Kobayashi M.J."/>
            <person name="Fawcett J.A."/>
            <person name="Hatakeyama M."/>
            <person name="Paape T."/>
            <person name="Ng C.H."/>
            <person name="Ang C.C."/>
            <person name="Tnah L.H."/>
            <person name="Lee C.T."/>
            <person name="Nishiyama T."/>
            <person name="Sese J."/>
            <person name="O'Brien M.J."/>
            <person name="Copetti D."/>
            <person name="Mohd Noor M.I."/>
            <person name="Ong R.C."/>
            <person name="Putra M."/>
            <person name="Sireger I.Z."/>
            <person name="Indrioko S."/>
            <person name="Kosugi Y."/>
            <person name="Izuno A."/>
            <person name="Isagi Y."/>
            <person name="Lee S.L."/>
            <person name="Shimizu K.K."/>
        </authorList>
    </citation>
    <scope>NUCLEOTIDE SEQUENCE [LARGE SCALE GENOMIC DNA]</scope>
    <source>
        <strain evidence="1">214</strain>
    </source>
</reference>
<accession>A0AAV5M680</accession>
<dbReference type="Proteomes" id="UP001054252">
    <property type="component" value="Unassembled WGS sequence"/>
</dbReference>
<evidence type="ECO:0000313" key="2">
    <source>
        <dbReference type="Proteomes" id="UP001054252"/>
    </source>
</evidence>
<keyword evidence="2" id="KW-1185">Reference proteome</keyword>
<name>A0AAV5M680_9ROSI</name>
<evidence type="ECO:0000313" key="1">
    <source>
        <dbReference type="EMBL" id="GKV45325.1"/>
    </source>
</evidence>